<accession>A0A6A1PZU7</accession>
<evidence type="ECO:0000313" key="1">
    <source>
        <dbReference type="EMBL" id="KAB0401532.1"/>
    </source>
</evidence>
<reference evidence="1 2" key="1">
    <citation type="journal article" date="2019" name="PLoS ONE">
        <title>Genomic analyses reveal an absence of contemporary introgressive admixture between fin whales and blue whales, despite known hybrids.</title>
        <authorList>
            <person name="Westbury M.V."/>
            <person name="Petersen B."/>
            <person name="Lorenzen E.D."/>
        </authorList>
    </citation>
    <scope>NUCLEOTIDE SEQUENCE [LARGE SCALE GENOMIC DNA]</scope>
    <source>
        <strain evidence="1">FinWhale-01</strain>
    </source>
</reference>
<dbReference type="InterPro" id="IPR046350">
    <property type="entry name" value="Cystatin_sf"/>
</dbReference>
<dbReference type="EMBL" id="SGJD01001197">
    <property type="protein sequence ID" value="KAB0401532.1"/>
    <property type="molecule type" value="Genomic_DNA"/>
</dbReference>
<keyword evidence="2" id="KW-1185">Reference proteome</keyword>
<gene>
    <name evidence="1" type="ORF">E2I00_017600</name>
</gene>
<sequence length="74" mass="8275">MSLYQDAYRQCHQPPAARVTVQATPTGSNPPPCSHSLLTLTSSVMTDQKLCAFQVYIVPWMNIISLEKFSCQDE</sequence>
<proteinExistence type="predicted"/>
<protein>
    <submittedName>
        <fullName evidence="1">Uncharacterized protein</fullName>
    </submittedName>
</protein>
<name>A0A6A1PZU7_BALPH</name>
<dbReference type="Proteomes" id="UP000437017">
    <property type="component" value="Unassembled WGS sequence"/>
</dbReference>
<dbReference type="SUPFAM" id="SSF54403">
    <property type="entry name" value="Cystatin/monellin"/>
    <property type="match status" value="1"/>
</dbReference>
<organism evidence="1 2">
    <name type="scientific">Balaenoptera physalus</name>
    <name type="common">Fin whale</name>
    <name type="synonym">Balaena physalus</name>
    <dbReference type="NCBI Taxonomy" id="9770"/>
    <lineage>
        <taxon>Eukaryota</taxon>
        <taxon>Metazoa</taxon>
        <taxon>Chordata</taxon>
        <taxon>Craniata</taxon>
        <taxon>Vertebrata</taxon>
        <taxon>Euteleostomi</taxon>
        <taxon>Mammalia</taxon>
        <taxon>Eutheria</taxon>
        <taxon>Laurasiatheria</taxon>
        <taxon>Artiodactyla</taxon>
        <taxon>Whippomorpha</taxon>
        <taxon>Cetacea</taxon>
        <taxon>Mysticeti</taxon>
        <taxon>Balaenopteridae</taxon>
        <taxon>Balaenoptera</taxon>
    </lineage>
</organism>
<dbReference type="OrthoDB" id="1908104at2759"/>
<evidence type="ECO:0000313" key="2">
    <source>
        <dbReference type="Proteomes" id="UP000437017"/>
    </source>
</evidence>
<comment type="caution">
    <text evidence="1">The sequence shown here is derived from an EMBL/GenBank/DDBJ whole genome shotgun (WGS) entry which is preliminary data.</text>
</comment>
<dbReference type="AlphaFoldDB" id="A0A6A1PZU7"/>